<proteinExistence type="predicted"/>
<dbReference type="Proteomes" id="UP000024404">
    <property type="component" value="Unassembled WGS sequence"/>
</dbReference>
<evidence type="ECO:0000313" key="2">
    <source>
        <dbReference type="Proteomes" id="UP000024404"/>
    </source>
</evidence>
<name>A0A8R1TJD7_ONCVO</name>
<dbReference type="AlphaFoldDB" id="A0A8R1TJD7"/>
<reference evidence="1" key="2">
    <citation type="submission" date="2022-06" db="UniProtKB">
        <authorList>
            <consortium name="EnsemblMetazoa"/>
        </authorList>
    </citation>
    <scope>IDENTIFICATION</scope>
</reference>
<protein>
    <submittedName>
        <fullName evidence="1">Uncharacterized protein</fullName>
    </submittedName>
</protein>
<accession>A0A8R1TJD7</accession>
<keyword evidence="2" id="KW-1185">Reference proteome</keyword>
<reference evidence="2" key="1">
    <citation type="submission" date="2013-10" db="EMBL/GenBank/DDBJ databases">
        <title>Genome sequencing of Onchocerca volvulus.</title>
        <authorList>
            <person name="Cotton J."/>
            <person name="Tsai J."/>
            <person name="Stanley E."/>
            <person name="Tracey A."/>
            <person name="Holroyd N."/>
            <person name="Lustigman S."/>
            <person name="Berriman M."/>
        </authorList>
    </citation>
    <scope>NUCLEOTIDE SEQUENCE</scope>
</reference>
<organism evidence="1 2">
    <name type="scientific">Onchocerca volvulus</name>
    <dbReference type="NCBI Taxonomy" id="6282"/>
    <lineage>
        <taxon>Eukaryota</taxon>
        <taxon>Metazoa</taxon>
        <taxon>Ecdysozoa</taxon>
        <taxon>Nematoda</taxon>
        <taxon>Chromadorea</taxon>
        <taxon>Rhabditida</taxon>
        <taxon>Spirurina</taxon>
        <taxon>Spiruromorpha</taxon>
        <taxon>Filarioidea</taxon>
        <taxon>Onchocercidae</taxon>
        <taxon>Onchocerca</taxon>
    </lineage>
</organism>
<dbReference type="EnsemblMetazoa" id="OVOC10672.1">
    <property type="protein sequence ID" value="OVOC10672.1"/>
    <property type="gene ID" value="WBGene00247481"/>
</dbReference>
<sequence length="40" mass="4683">MRSRNDRFIGNFDIQFVAVLLRNFPSTCSVCLSNRCKFLI</sequence>
<evidence type="ECO:0000313" key="1">
    <source>
        <dbReference type="EnsemblMetazoa" id="OVOC10672.1"/>
    </source>
</evidence>
<dbReference type="EMBL" id="CMVM020000345">
    <property type="status" value="NOT_ANNOTATED_CDS"/>
    <property type="molecule type" value="Genomic_DNA"/>
</dbReference>